<keyword evidence="7" id="KW-1185">Reference proteome</keyword>
<keyword evidence="2" id="KW-0479">Metal-binding</keyword>
<keyword evidence="3" id="KW-0408">Iron</keyword>
<dbReference type="CDD" id="cd24036">
    <property type="entry name" value="ASKHA_NBD_BcrAD_BadFG_HgdC_HadI"/>
    <property type="match status" value="1"/>
</dbReference>
<dbReference type="Pfam" id="PF01869">
    <property type="entry name" value="BcrAD_BadFG"/>
    <property type="match status" value="1"/>
</dbReference>
<dbReference type="PANTHER" id="PTHR32329:SF2">
    <property type="entry name" value="BIFUNCTIONAL PROTEIN [INCLUDES 2-HYDROXYACYL-COA DEHYDRATASE (N-TER) AND ITS ACTIVATOR DOMAIN (C_TERM)"/>
    <property type="match status" value="1"/>
</dbReference>
<dbReference type="eggNOG" id="COG1924">
    <property type="taxonomic scope" value="Bacteria"/>
</dbReference>
<dbReference type="InterPro" id="IPR051805">
    <property type="entry name" value="Dehydratase_Activator_Redct"/>
</dbReference>
<dbReference type="InterPro" id="IPR043129">
    <property type="entry name" value="ATPase_NBD"/>
</dbReference>
<reference evidence="6 7" key="1">
    <citation type="submission" date="2014-06" db="EMBL/GenBank/DDBJ databases">
        <title>Draft genome sequence of Paenibacillus sp. MSt1.</title>
        <authorList>
            <person name="Aw Y.K."/>
            <person name="Ong K.S."/>
            <person name="Gan H.M."/>
            <person name="Lee S.M."/>
        </authorList>
    </citation>
    <scope>NUCLEOTIDE SEQUENCE [LARGE SCALE GENOMIC DNA]</scope>
    <source>
        <strain evidence="6 7">MSt1</strain>
    </source>
</reference>
<evidence type="ECO:0000313" key="6">
    <source>
        <dbReference type="EMBL" id="KEQ27652.1"/>
    </source>
</evidence>
<accession>A0A081PAC9</accession>
<dbReference type="Proteomes" id="UP000028123">
    <property type="component" value="Unassembled WGS sequence"/>
</dbReference>
<dbReference type="SUPFAM" id="SSF53067">
    <property type="entry name" value="Actin-like ATPase domain"/>
    <property type="match status" value="1"/>
</dbReference>
<feature type="domain" description="ATPase BadF/BadG/BcrA/BcrD type" evidence="5">
    <location>
        <begin position="4"/>
        <end position="251"/>
    </location>
</feature>
<comment type="caution">
    <text evidence="6">The sequence shown here is derived from an EMBL/GenBank/DDBJ whole genome shotgun (WGS) entry which is preliminary data.</text>
</comment>
<evidence type="ECO:0000256" key="1">
    <source>
        <dbReference type="ARBA" id="ARBA00001966"/>
    </source>
</evidence>
<protein>
    <submittedName>
        <fullName evidence="6">2-hydroxyglutaryl-CoA dehydratase</fullName>
    </submittedName>
</protein>
<dbReference type="AlphaFoldDB" id="A0A081PAC9"/>
<dbReference type="OrthoDB" id="9802715at2"/>
<dbReference type="GO" id="GO:0051536">
    <property type="term" value="F:iron-sulfur cluster binding"/>
    <property type="evidence" value="ECO:0007669"/>
    <property type="project" value="UniProtKB-KW"/>
</dbReference>
<dbReference type="GO" id="GO:0046872">
    <property type="term" value="F:metal ion binding"/>
    <property type="evidence" value="ECO:0007669"/>
    <property type="project" value="UniProtKB-KW"/>
</dbReference>
<evidence type="ECO:0000256" key="4">
    <source>
        <dbReference type="ARBA" id="ARBA00023014"/>
    </source>
</evidence>
<evidence type="ECO:0000313" key="7">
    <source>
        <dbReference type="Proteomes" id="UP000028123"/>
    </source>
</evidence>
<dbReference type="RefSeq" id="WP_036675447.1">
    <property type="nucleotide sequence ID" value="NZ_JNVM01000002.1"/>
</dbReference>
<dbReference type="PANTHER" id="PTHR32329">
    <property type="entry name" value="BIFUNCTIONAL PROTEIN [INCLUDES 2-HYDROXYACYL-COA DEHYDRATASE (N-TER) AND ITS ACTIVATOR DOMAIN (C_TERM)-RELATED"/>
    <property type="match status" value="1"/>
</dbReference>
<dbReference type="NCBIfam" id="TIGR00241">
    <property type="entry name" value="CoA_E_activ"/>
    <property type="match status" value="1"/>
</dbReference>
<evidence type="ECO:0000256" key="2">
    <source>
        <dbReference type="ARBA" id="ARBA00022723"/>
    </source>
</evidence>
<dbReference type="Gene3D" id="3.30.420.40">
    <property type="match status" value="2"/>
</dbReference>
<name>A0A081PAC9_9BACL</name>
<comment type="cofactor">
    <cofactor evidence="1">
        <name>[4Fe-4S] cluster</name>
        <dbReference type="ChEBI" id="CHEBI:49883"/>
    </cofactor>
</comment>
<evidence type="ECO:0000256" key="3">
    <source>
        <dbReference type="ARBA" id="ARBA00023004"/>
    </source>
</evidence>
<dbReference type="EMBL" id="JNVM01000002">
    <property type="protein sequence ID" value="KEQ27652.1"/>
    <property type="molecule type" value="Genomic_DNA"/>
</dbReference>
<dbReference type="InterPro" id="IPR008275">
    <property type="entry name" value="CoA_E_activase_dom"/>
</dbReference>
<sequence>MITLGIDIGSLSTKSAILNDNSVVAYDVVYTGGDNRQSAKTTFNNVLAKAGFTKKDIDVIVTTGYGRENVPFADKHVSEITCHAKGMHFLNPSIRTVLDIGGQDSKAIQIGEKGNVVNFMMNDKCAAGCGRFLDIIARALGVKLEELGGIHQTATSTARISSMCTVFAETEVVSLVAVGTPTPSIIKGVHESIATRAIALLKAVGIKEPLGMSGGVAKNIGIVSALQDLLNMKVEVTDYPQVTGAIGAAYIGQSA</sequence>
<organism evidence="6 7">
    <name type="scientific">Paenibacillus tyrfis</name>
    <dbReference type="NCBI Taxonomy" id="1501230"/>
    <lineage>
        <taxon>Bacteria</taxon>
        <taxon>Bacillati</taxon>
        <taxon>Bacillota</taxon>
        <taxon>Bacilli</taxon>
        <taxon>Bacillales</taxon>
        <taxon>Paenibacillaceae</taxon>
        <taxon>Paenibacillus</taxon>
    </lineage>
</organism>
<proteinExistence type="predicted"/>
<evidence type="ECO:0000259" key="5">
    <source>
        <dbReference type="Pfam" id="PF01869"/>
    </source>
</evidence>
<keyword evidence="4" id="KW-0411">Iron-sulfur</keyword>
<gene>
    <name evidence="6" type="ORF">ET33_13250</name>
</gene>
<dbReference type="InterPro" id="IPR002731">
    <property type="entry name" value="ATPase_BadF"/>
</dbReference>